<name>A0ABS5E123_9BURK</name>
<evidence type="ECO:0000256" key="1">
    <source>
        <dbReference type="SAM" id="SignalP"/>
    </source>
</evidence>
<gene>
    <name evidence="2" type="ORF">KAK11_17420</name>
</gene>
<proteinExistence type="predicted"/>
<dbReference type="Pfam" id="PF09916">
    <property type="entry name" value="DUF2145"/>
    <property type="match status" value="1"/>
</dbReference>
<sequence>MRAASSALLALAVLAALPAQASMRFCGLPPDRSVAQEERLLLLTAAVKAELQREGAPVALVSRSGLNLGRFGLRYTHAGWSLREGADLPWAVRQLYFDCDEQFPRLFDQGLTGFVRGVDDPELAFISVVWLPQGPAQALAAAAADKARALSLQSGRYSANAYAFSTRSQNCNQWALELLAHAVAAPSAQPPRLAAQAWLREAGYEPSVVNVGAWWGLSALSPWLHNDEHPLLQPDQPRYSVSTPESLEAFIHQRWPEAQRMELCVGPHGVQVARGWAALNARCEPQS</sequence>
<protein>
    <submittedName>
        <fullName evidence="2">DUF2145 domain-containing protein</fullName>
    </submittedName>
</protein>
<reference evidence="2 3" key="1">
    <citation type="submission" date="2021-04" db="EMBL/GenBank/DDBJ databases">
        <title>The genome sequence of type strain Ideonella paludis KCTC 32238.</title>
        <authorList>
            <person name="Liu Y."/>
        </authorList>
    </citation>
    <scope>NUCLEOTIDE SEQUENCE [LARGE SCALE GENOMIC DNA]</scope>
    <source>
        <strain evidence="2 3">KCTC 32238</strain>
    </source>
</reference>
<evidence type="ECO:0000313" key="3">
    <source>
        <dbReference type="Proteomes" id="UP000672097"/>
    </source>
</evidence>
<comment type="caution">
    <text evidence="2">The sequence shown here is derived from an EMBL/GenBank/DDBJ whole genome shotgun (WGS) entry which is preliminary data.</text>
</comment>
<organism evidence="2 3">
    <name type="scientific">Ideonella paludis</name>
    <dbReference type="NCBI Taxonomy" id="1233411"/>
    <lineage>
        <taxon>Bacteria</taxon>
        <taxon>Pseudomonadati</taxon>
        <taxon>Pseudomonadota</taxon>
        <taxon>Betaproteobacteria</taxon>
        <taxon>Burkholderiales</taxon>
        <taxon>Sphaerotilaceae</taxon>
        <taxon>Ideonella</taxon>
    </lineage>
</organism>
<dbReference type="RefSeq" id="WP_210810552.1">
    <property type="nucleotide sequence ID" value="NZ_JAGQDG010000007.1"/>
</dbReference>
<keyword evidence="3" id="KW-1185">Reference proteome</keyword>
<dbReference type="EMBL" id="JAGQDG010000007">
    <property type="protein sequence ID" value="MBQ0937110.1"/>
    <property type="molecule type" value="Genomic_DNA"/>
</dbReference>
<evidence type="ECO:0000313" key="2">
    <source>
        <dbReference type="EMBL" id="MBQ0937110.1"/>
    </source>
</evidence>
<accession>A0ABS5E123</accession>
<dbReference type="InterPro" id="IPR014547">
    <property type="entry name" value="UCP028477"/>
</dbReference>
<dbReference type="Proteomes" id="UP000672097">
    <property type="component" value="Unassembled WGS sequence"/>
</dbReference>
<keyword evidence="1" id="KW-0732">Signal</keyword>
<feature type="chain" id="PRO_5047172748" evidence="1">
    <location>
        <begin position="22"/>
        <end position="287"/>
    </location>
</feature>
<feature type="signal peptide" evidence="1">
    <location>
        <begin position="1"/>
        <end position="21"/>
    </location>
</feature>